<gene>
    <name evidence="2" type="ORF">V6N11_081186</name>
</gene>
<accession>A0ABR2QJL2</accession>
<comment type="caution">
    <text evidence="2">The sequence shown here is derived from an EMBL/GenBank/DDBJ whole genome shotgun (WGS) entry which is preliminary data.</text>
</comment>
<organism evidence="2 3">
    <name type="scientific">Hibiscus sabdariffa</name>
    <name type="common">roselle</name>
    <dbReference type="NCBI Taxonomy" id="183260"/>
    <lineage>
        <taxon>Eukaryota</taxon>
        <taxon>Viridiplantae</taxon>
        <taxon>Streptophyta</taxon>
        <taxon>Embryophyta</taxon>
        <taxon>Tracheophyta</taxon>
        <taxon>Spermatophyta</taxon>
        <taxon>Magnoliopsida</taxon>
        <taxon>eudicotyledons</taxon>
        <taxon>Gunneridae</taxon>
        <taxon>Pentapetalae</taxon>
        <taxon>rosids</taxon>
        <taxon>malvids</taxon>
        <taxon>Malvales</taxon>
        <taxon>Malvaceae</taxon>
        <taxon>Malvoideae</taxon>
        <taxon>Hibiscus</taxon>
    </lineage>
</organism>
<keyword evidence="3" id="KW-1185">Reference proteome</keyword>
<dbReference type="EMBL" id="JBBPBN010000037">
    <property type="protein sequence ID" value="KAK9000697.1"/>
    <property type="molecule type" value="Genomic_DNA"/>
</dbReference>
<name>A0ABR2QJL2_9ROSI</name>
<reference evidence="2 3" key="1">
    <citation type="journal article" date="2024" name="G3 (Bethesda)">
        <title>Genome assembly of Hibiscus sabdariffa L. provides insights into metabolisms of medicinal natural products.</title>
        <authorList>
            <person name="Kim T."/>
        </authorList>
    </citation>
    <scope>NUCLEOTIDE SEQUENCE [LARGE SCALE GENOMIC DNA]</scope>
    <source>
        <strain evidence="2">TK-2024</strain>
        <tissue evidence="2">Old leaves</tissue>
    </source>
</reference>
<protein>
    <submittedName>
        <fullName evidence="2">Uncharacterized protein</fullName>
    </submittedName>
</protein>
<evidence type="ECO:0000313" key="3">
    <source>
        <dbReference type="Proteomes" id="UP001396334"/>
    </source>
</evidence>
<sequence>MLAHCGRSLKACMLRGIITLDLAKIGALNQEKYHIKKYCFKWKRENEGGGDKHNRNDDEKFERVVAATREDLLVICDENLVNLTYDETSWVIDNGASIHVMSRRDFFMSHTPGTVDVAVNDNSTKLWHKQLGYIIGKQRRVYFRSHLLHRRSELLELVHLDVSGPIKTIDNIDKTEKEDSPDSGDLTNVNLIPLDPSPNPIQDDVHGDLMMTSRT</sequence>
<evidence type="ECO:0000313" key="2">
    <source>
        <dbReference type="EMBL" id="KAK9000697.1"/>
    </source>
</evidence>
<proteinExistence type="predicted"/>
<feature type="region of interest" description="Disordered" evidence="1">
    <location>
        <begin position="196"/>
        <end position="215"/>
    </location>
</feature>
<dbReference type="Proteomes" id="UP001396334">
    <property type="component" value="Unassembled WGS sequence"/>
</dbReference>
<evidence type="ECO:0000256" key="1">
    <source>
        <dbReference type="SAM" id="MobiDB-lite"/>
    </source>
</evidence>